<evidence type="ECO:0000313" key="5">
    <source>
        <dbReference type="Proteomes" id="UP000515349"/>
    </source>
</evidence>
<protein>
    <recommendedName>
        <fullName evidence="2">DUF6759 domain-containing protein</fullName>
    </recommendedName>
</protein>
<dbReference type="Proteomes" id="UP000539710">
    <property type="component" value="Unassembled WGS sequence"/>
</dbReference>
<dbReference type="EMBL" id="CP059472">
    <property type="protein sequence ID" value="QMS97369.1"/>
    <property type="molecule type" value="Genomic_DNA"/>
</dbReference>
<evidence type="ECO:0000256" key="1">
    <source>
        <dbReference type="SAM" id="SignalP"/>
    </source>
</evidence>
<feature type="chain" id="PRO_5044656384" description="DUF6759 domain-containing protein" evidence="1">
    <location>
        <begin position="21"/>
        <end position="304"/>
    </location>
</feature>
<dbReference type="RefSeq" id="WP_181887887.1">
    <property type="nucleotide sequence ID" value="NZ_CP059472.1"/>
</dbReference>
<dbReference type="Pfam" id="PF20545">
    <property type="entry name" value="DUF6759"/>
    <property type="match status" value="1"/>
</dbReference>
<feature type="signal peptide" evidence="1">
    <location>
        <begin position="1"/>
        <end position="20"/>
    </location>
</feature>
<evidence type="ECO:0000313" key="3">
    <source>
        <dbReference type="EMBL" id="MBA5247788.1"/>
    </source>
</evidence>
<evidence type="ECO:0000313" key="6">
    <source>
        <dbReference type="Proteomes" id="UP000539710"/>
    </source>
</evidence>
<organism evidence="4 5">
    <name type="scientific">Marnyiella aurantia</name>
    <dbReference type="NCBI Taxonomy" id="2758037"/>
    <lineage>
        <taxon>Bacteria</taxon>
        <taxon>Pseudomonadati</taxon>
        <taxon>Bacteroidota</taxon>
        <taxon>Flavobacteriia</taxon>
        <taxon>Flavobacteriales</taxon>
        <taxon>Weeksellaceae</taxon>
        <taxon>Marnyiella</taxon>
    </lineage>
</organism>
<dbReference type="AlphaFoldDB" id="A0A7D7R411"/>
<reference evidence="6" key="2">
    <citation type="submission" date="2020-07" db="EMBL/GenBank/DDBJ databases">
        <title>Flavobacterium sp. xlx-214.</title>
        <authorList>
            <person name="Yang C."/>
        </authorList>
    </citation>
    <scope>NUCLEOTIDE SEQUENCE [LARGE SCALE GENOMIC DNA]</scope>
    <source>
        <strain evidence="6">CX-624</strain>
    </source>
</reference>
<keyword evidence="6" id="KW-1185">Reference proteome</keyword>
<name>A0A7D7R411_9FLAO</name>
<dbReference type="EMBL" id="JACEUX010000004">
    <property type="protein sequence ID" value="MBA5247788.1"/>
    <property type="molecule type" value="Genomic_DNA"/>
</dbReference>
<reference evidence="3" key="3">
    <citation type="submission" date="2020-07" db="EMBL/GenBank/DDBJ databases">
        <authorList>
            <person name="Yang C."/>
        </authorList>
    </citation>
    <scope>NUCLEOTIDE SEQUENCE</scope>
    <source>
        <strain evidence="3">Cx-624</strain>
    </source>
</reference>
<dbReference type="InterPro" id="IPR046647">
    <property type="entry name" value="DUF6759"/>
</dbReference>
<gene>
    <name evidence="4" type="ORF">H1R16_06365</name>
    <name evidence="3" type="ORF">H2507_11470</name>
</gene>
<evidence type="ECO:0000313" key="4">
    <source>
        <dbReference type="EMBL" id="QMS97369.1"/>
    </source>
</evidence>
<keyword evidence="1" id="KW-0732">Signal</keyword>
<feature type="domain" description="DUF6759" evidence="2">
    <location>
        <begin position="204"/>
        <end position="297"/>
    </location>
</feature>
<dbReference type="Proteomes" id="UP000515349">
    <property type="component" value="Chromosome"/>
</dbReference>
<dbReference type="KEGG" id="cbau:H1R16_06365"/>
<evidence type="ECO:0000259" key="2">
    <source>
        <dbReference type="Pfam" id="PF20545"/>
    </source>
</evidence>
<accession>A0A7D7R411</accession>
<proteinExistence type="predicted"/>
<sequence length="304" mass="34026">MKKFLLLFTLLLFCALPAQKRMKDYSNILKSTNIYEIDAFLRDAHEDDPRRSVLKPRLMDMIRDYIKNAHPDDTRVKDMQEKLALLKRRPSTKISFAEMNANIKQKQIKFYQEALARAQRAAANPELGAQARIKVETPEVDRSFSVARSRSSAEASAIRAANKNTAGDVATTPSITSKSVTAEAIAAVNLEKEEFDLLMNPTVQEHKNQTVKILNALFDNDPTSKETSVMIKNNSDCDIIMRMEGTGNTKYRLAIPARSENTIVILKGQYLFSSLVCGAQYASQKTVQKAIMVTLGSSSQITSR</sequence>
<reference evidence="4 5" key="1">
    <citation type="submission" date="2020-07" db="EMBL/GenBank/DDBJ databases">
        <title>Chryseobacterium sp.cx-624.</title>
        <authorList>
            <person name="Yang C."/>
        </authorList>
    </citation>
    <scope>NUCLEOTIDE SEQUENCE [LARGE SCALE GENOMIC DNA]</scope>
    <source>
        <strain evidence="5">cx-624</strain>
        <strain evidence="4">Cx-624</strain>
    </source>
</reference>